<dbReference type="RefSeq" id="WP_012124602.1">
    <property type="nucleotide sequence ID" value="NC_009778.1"/>
</dbReference>
<proteinExistence type="predicted"/>
<evidence type="ECO:0000313" key="1">
    <source>
        <dbReference type="EMBL" id="ABU76871.1"/>
    </source>
</evidence>
<evidence type="ECO:0008006" key="3">
    <source>
        <dbReference type="Google" id="ProtNLM"/>
    </source>
</evidence>
<keyword evidence="2" id="KW-1185">Reference proteome</keyword>
<dbReference type="EMBL" id="CP000783">
    <property type="protein sequence ID" value="ABU76871.1"/>
    <property type="molecule type" value="Genomic_DNA"/>
</dbReference>
<dbReference type="AlphaFoldDB" id="A7MGL2"/>
<accession>A7MGL2</accession>
<dbReference type="HOGENOM" id="CLU_105713_0_0_6"/>
<dbReference type="Proteomes" id="UP000000260">
    <property type="component" value="Chromosome"/>
</dbReference>
<dbReference type="KEGG" id="esa:ESA_01617"/>
<sequence length="219" mass="25018">MADAIHINKVIEKEKILFVEGRDELVFFDSLLQFMGDEYHKTIQIIPYEGKAKLNEFLSMISKTEGFIENVSSFAVTRDADMNHGAAIESINSTLRRLFSFCKVDHNEFKETDALKIGVFVFPGKNKSGELEDLVLDAIKGNQVCALVDDYLNGLENTTKPKNESSDFTFPRKPSKAKIQIYFSSMKESDTRLGISAQRKYIDFNHDCFDEIKRFISLM</sequence>
<name>A7MGL2_CROS8</name>
<evidence type="ECO:0000313" key="2">
    <source>
        <dbReference type="Proteomes" id="UP000000260"/>
    </source>
</evidence>
<gene>
    <name evidence="1" type="ordered locus">ESA_01617</name>
</gene>
<protein>
    <recommendedName>
        <fullName evidence="3">DUF4435 domain-containing protein</fullName>
    </recommendedName>
</protein>
<dbReference type="InterPro" id="IPR024508">
    <property type="entry name" value="DUF3226"/>
</dbReference>
<reference evidence="1 2" key="1">
    <citation type="journal article" date="2010" name="PLoS ONE">
        <title>Genome sequence of Cronobacter sakazakii BAA-894 and comparative genomic hybridization analysis with other Cronobacter species.</title>
        <authorList>
            <person name="Kucerova E."/>
            <person name="Clifton S.W."/>
            <person name="Xia X.Q."/>
            <person name="Long F."/>
            <person name="Porwollik S."/>
            <person name="Fulton L."/>
            <person name="Fronick C."/>
            <person name="Minx P."/>
            <person name="Kyung K."/>
            <person name="Warren W."/>
            <person name="Fulton R."/>
            <person name="Feng D."/>
            <person name="Wollam A."/>
            <person name="Shah N."/>
            <person name="Bhonagiri V."/>
            <person name="Nash W.E."/>
            <person name="Hallsworth-Pepin K."/>
            <person name="Wilson R.K."/>
            <person name="McClelland M."/>
            <person name="Forsythe S.J."/>
        </authorList>
    </citation>
    <scope>NUCLEOTIDE SEQUENCE [LARGE SCALE GENOMIC DNA]</scope>
    <source>
        <strain evidence="1 2">ATCC BAA-894</strain>
    </source>
</reference>
<dbReference type="SUPFAM" id="SSF160945">
    <property type="entry name" value="PH0156-like"/>
    <property type="match status" value="1"/>
</dbReference>
<dbReference type="Pfam" id="PF11536">
    <property type="entry name" value="DUF3226"/>
    <property type="match status" value="1"/>
</dbReference>
<organism evidence="1 2">
    <name type="scientific">Cronobacter sakazakii (strain ATCC BAA-894)</name>
    <name type="common">Enterobacter sakazakii</name>
    <dbReference type="NCBI Taxonomy" id="290339"/>
    <lineage>
        <taxon>Bacteria</taxon>
        <taxon>Pseudomonadati</taxon>
        <taxon>Pseudomonadota</taxon>
        <taxon>Gammaproteobacteria</taxon>
        <taxon>Enterobacterales</taxon>
        <taxon>Enterobacteriaceae</taxon>
        <taxon>Cronobacter</taxon>
    </lineage>
</organism>